<dbReference type="Gene3D" id="1.20.58.450">
    <property type="entry name" value="Cell division control protein 42 homolog"/>
    <property type="match status" value="1"/>
</dbReference>
<dbReference type="Pfam" id="PF05925">
    <property type="entry name" value="IpgD"/>
    <property type="match status" value="1"/>
</dbReference>
<evidence type="ECO:0000256" key="1">
    <source>
        <dbReference type="ARBA" id="ARBA00004613"/>
    </source>
</evidence>
<keyword evidence="7" id="KW-1185">Reference proteome</keyword>
<comment type="caution">
    <text evidence="6">The sequence shown here is derived from an EMBL/GenBank/DDBJ whole genome shotgun (WGS) entry which is preliminary data.</text>
</comment>
<dbReference type="Proteomes" id="UP000811282">
    <property type="component" value="Unassembled WGS sequence"/>
</dbReference>
<keyword evidence="3" id="KW-0964">Secreted</keyword>
<evidence type="ECO:0000256" key="5">
    <source>
        <dbReference type="ARBA" id="ARBA00023026"/>
    </source>
</evidence>
<dbReference type="RefSeq" id="WP_215669448.1">
    <property type="nucleotide sequence ID" value="NZ_JAFJYC010000001.1"/>
</dbReference>
<name>A0ABS5YBE4_9GAMM</name>
<evidence type="ECO:0000256" key="4">
    <source>
        <dbReference type="ARBA" id="ARBA00022801"/>
    </source>
</evidence>
<proteinExistence type="inferred from homology"/>
<evidence type="ECO:0000313" key="7">
    <source>
        <dbReference type="Proteomes" id="UP000811282"/>
    </source>
</evidence>
<protein>
    <submittedName>
        <fullName evidence="6">Uncharacterized protein</fullName>
    </submittedName>
</protein>
<accession>A0ABS5YBE4</accession>
<evidence type="ECO:0000256" key="3">
    <source>
        <dbReference type="ARBA" id="ARBA00022525"/>
    </source>
</evidence>
<dbReference type="InterPro" id="IPR008108">
    <property type="entry name" value="IpgD/SopB"/>
</dbReference>
<dbReference type="EMBL" id="JAFJYC010000001">
    <property type="protein sequence ID" value="MBT9432282.1"/>
    <property type="molecule type" value="Genomic_DNA"/>
</dbReference>
<comment type="similarity">
    <text evidence="2">Belongs to the phosphatase IpgD/SopB family.</text>
</comment>
<organism evidence="6 7">
    <name type="scientific">Candidatus Sodalis endolongispinus</name>
    <dbReference type="NCBI Taxonomy" id="2812662"/>
    <lineage>
        <taxon>Bacteria</taxon>
        <taxon>Pseudomonadati</taxon>
        <taxon>Pseudomonadota</taxon>
        <taxon>Gammaproteobacteria</taxon>
        <taxon>Enterobacterales</taxon>
        <taxon>Bruguierivoracaceae</taxon>
        <taxon>Sodalis</taxon>
    </lineage>
</organism>
<comment type="subcellular location">
    <subcellularLocation>
        <location evidence="1">Secreted</location>
    </subcellularLocation>
</comment>
<evidence type="ECO:0000256" key="2">
    <source>
        <dbReference type="ARBA" id="ARBA00009007"/>
    </source>
</evidence>
<keyword evidence="4" id="KW-0378">Hydrolase</keyword>
<gene>
    <name evidence="6" type="ORF">JZM24_09335</name>
</gene>
<keyword evidence="5" id="KW-0843">Virulence</keyword>
<sequence length="469" mass="52089">MNTFSIHRKRADDDILHTAAKRPVAFFRILKNKKKHNDLINCNSGKNMNVPPNGRTSVMSYIAEQNAPSTSAVLPAGGNLTVTGAPAGSSQPEKYRFTMPLQRENAPSAMDREQAASLPLSDNHVSEHAQSVREPLRYQLDMINTAALALVRQNTGAADEIDGARRATMGGYQRLESELYVPQLKELTQKIADAMTHLEQDRNASPAELRTAGRRRGKLIDLIAGEYRRHGLSYCQAKRLAVGDYYAARIDFLNHKPWQTLRHELSHQAHTYVSLQRPAAEMKRCGQNIFEKTYDGKGICYAATVEQHHAANLWQSSLGVKQDNGEEKVLFQGIHHAVLSPFGLPSGSDQRASGALNRAKEVVAAALYSQNDLMTRALAGDVVPLRLVSTSLLTPTRVAGKEKAMLRDQMAAWQTLCDPQQQTLQLRIHDHEGNVKTVEVELNVAAFNFGVNEASGAQTRIRYRDLRRL</sequence>
<evidence type="ECO:0000313" key="6">
    <source>
        <dbReference type="EMBL" id="MBT9432282.1"/>
    </source>
</evidence>
<reference evidence="6 7" key="1">
    <citation type="journal article" date="2021" name="Genome Biol. Evol.">
        <title>The evolution of interdependence in a four-way mealybug symbiosis.</title>
        <authorList>
            <person name="Garber A.I."/>
            <person name="Kupper M."/>
            <person name="Laetsch D.R."/>
            <person name="Weldon S.R."/>
            <person name="Ladinsky M.S."/>
            <person name="Bjorkman P.J."/>
            <person name="McCutcheon J.P."/>
        </authorList>
    </citation>
    <scope>NUCLEOTIDE SEQUENCE [LARGE SCALE GENOMIC DNA]</scope>
    <source>
        <strain evidence="6">SOD</strain>
    </source>
</reference>